<reference evidence="4 5" key="1">
    <citation type="journal article" date="2012" name="BMC Genomics">
        <title>Genomic sequence analysis and characterization of Sneathia amnii sp. nov.</title>
        <authorList>
            <consortium name="Vaginal Microbiome Consortium (additional members)"/>
            <person name="Harwich M.D.Jr."/>
            <person name="Serrano M.G."/>
            <person name="Fettweis J.M."/>
            <person name="Alves J.M."/>
            <person name="Reimers M.A."/>
            <person name="Buck G.A."/>
            <person name="Jefferson K.K."/>
        </authorList>
    </citation>
    <scope>NUCLEOTIDE SEQUENCE [LARGE SCALE GENOMIC DNA]</scope>
    <source>
        <strain evidence="4 5">SN35</strain>
    </source>
</reference>
<dbReference type="InterPro" id="IPR015991">
    <property type="entry name" value="TatD/YcfH-like"/>
</dbReference>
<dbReference type="Gene3D" id="3.20.20.140">
    <property type="entry name" value="Metal-dependent hydrolases"/>
    <property type="match status" value="1"/>
</dbReference>
<dbReference type="InterPro" id="IPR001130">
    <property type="entry name" value="TatD-like"/>
</dbReference>
<dbReference type="PANTHER" id="PTHR46124">
    <property type="entry name" value="D-AMINOACYL-TRNA DEACYLASE"/>
    <property type="match status" value="1"/>
</dbReference>
<feature type="binding site" evidence="3">
    <location>
        <position position="152"/>
    </location>
    <ligand>
        <name>a divalent metal cation</name>
        <dbReference type="ChEBI" id="CHEBI:60240"/>
        <label>2</label>
    </ligand>
</feature>
<name>A0A0E3ZB58_9FUSO</name>
<dbReference type="InterPro" id="IPR018228">
    <property type="entry name" value="DNase_TatD-rel_CS"/>
</dbReference>
<feature type="binding site" evidence="3">
    <location>
        <position position="9"/>
    </location>
    <ligand>
        <name>a divalent metal cation</name>
        <dbReference type="ChEBI" id="CHEBI:60240"/>
        <label>1</label>
    </ligand>
</feature>
<dbReference type="InterPro" id="IPR032466">
    <property type="entry name" value="Metal_Hydrolase"/>
</dbReference>
<feature type="binding site" evidence="3">
    <location>
        <position position="129"/>
    </location>
    <ligand>
        <name>a divalent metal cation</name>
        <dbReference type="ChEBI" id="CHEBI:60240"/>
        <label>2</label>
    </ligand>
</feature>
<dbReference type="CDD" id="cd01310">
    <property type="entry name" value="TatD_DNAse"/>
    <property type="match status" value="1"/>
</dbReference>
<dbReference type="AlphaFoldDB" id="A0A0E3ZB58"/>
<dbReference type="GO" id="GO:0016788">
    <property type="term" value="F:hydrolase activity, acting on ester bonds"/>
    <property type="evidence" value="ECO:0007669"/>
    <property type="project" value="InterPro"/>
</dbReference>
<evidence type="ECO:0000256" key="2">
    <source>
        <dbReference type="ARBA" id="ARBA00022801"/>
    </source>
</evidence>
<dbReference type="PANTHER" id="PTHR46124:SF2">
    <property type="entry name" value="D-AMINOACYL-TRNA DEACYLASE"/>
    <property type="match status" value="1"/>
</dbReference>
<gene>
    <name evidence="4" type="ORF">VC03_06175</name>
</gene>
<dbReference type="NCBIfam" id="TIGR00010">
    <property type="entry name" value="YchF/TatD family DNA exonuclease"/>
    <property type="match status" value="1"/>
</dbReference>
<dbReference type="SUPFAM" id="SSF51556">
    <property type="entry name" value="Metallo-dependent hydrolases"/>
    <property type="match status" value="1"/>
</dbReference>
<evidence type="ECO:0000256" key="1">
    <source>
        <dbReference type="ARBA" id="ARBA00022723"/>
    </source>
</evidence>
<dbReference type="Proteomes" id="UP000033103">
    <property type="component" value="Chromosome"/>
</dbReference>
<feature type="binding site" evidence="3">
    <location>
        <position position="7"/>
    </location>
    <ligand>
        <name>a divalent metal cation</name>
        <dbReference type="ChEBI" id="CHEBI:60240"/>
        <label>1</label>
    </ligand>
</feature>
<organism evidence="4 5">
    <name type="scientific">Sneathia vaginalis</name>
    <dbReference type="NCBI Taxonomy" id="187101"/>
    <lineage>
        <taxon>Bacteria</taxon>
        <taxon>Fusobacteriati</taxon>
        <taxon>Fusobacteriota</taxon>
        <taxon>Fusobacteriia</taxon>
        <taxon>Fusobacteriales</taxon>
        <taxon>Leptotrichiaceae</taxon>
        <taxon>Sneathia</taxon>
    </lineage>
</organism>
<dbReference type="KEGG" id="sns:VC03_06175"/>
<proteinExistence type="predicted"/>
<keyword evidence="2 4" id="KW-0378">Hydrolase</keyword>
<dbReference type="RefSeq" id="WP_046329156.1">
    <property type="nucleotide sequence ID" value="NZ_CAUPIC010000008.1"/>
</dbReference>
<feature type="binding site" evidence="3">
    <location>
        <position position="93"/>
    </location>
    <ligand>
        <name>a divalent metal cation</name>
        <dbReference type="ChEBI" id="CHEBI:60240"/>
        <label>1</label>
    </ligand>
</feature>
<accession>A0A0E3ZB58</accession>
<feature type="binding site" evidence="3">
    <location>
        <position position="201"/>
    </location>
    <ligand>
        <name>a divalent metal cation</name>
        <dbReference type="ChEBI" id="CHEBI:60240"/>
        <label>1</label>
    </ligand>
</feature>
<dbReference type="GO" id="GO:0046872">
    <property type="term" value="F:metal ion binding"/>
    <property type="evidence" value="ECO:0007669"/>
    <property type="project" value="UniProtKB-KW"/>
</dbReference>
<evidence type="ECO:0000313" key="5">
    <source>
        <dbReference type="Proteomes" id="UP000033103"/>
    </source>
</evidence>
<dbReference type="HOGENOM" id="CLU_031506_4_0_0"/>
<dbReference type="STRING" id="187101.VC03_06175"/>
<dbReference type="PATRIC" id="fig|1069640.6.peg.1226"/>
<keyword evidence="1 3" id="KW-0479">Metal-binding</keyword>
<dbReference type="FunFam" id="3.20.20.140:FF:000005">
    <property type="entry name" value="TatD family hydrolase"/>
    <property type="match status" value="1"/>
</dbReference>
<dbReference type="OrthoDB" id="9810005at2"/>
<dbReference type="GO" id="GO:0005829">
    <property type="term" value="C:cytosol"/>
    <property type="evidence" value="ECO:0007669"/>
    <property type="project" value="TreeGrafter"/>
</dbReference>
<sequence length="259" mass="29912">MKLVDAHCHLNDEMYKDDVDEIIKEVEKEMEFIVCSGWDYNSSLEAVKMANNHKNIYASIGFHPTDISTMNKEKLATLEKIAKENKKVVGIGEIGLDYYWMKDPKEVQIEGFREQIEMIRRVNKPIIIHTRDALNDTINILSEYKDVGGLLHCYPGSYEAVLPILDRYYVNVGGTLTFKNNRKTKELVEKLPIEKLILETDSPYLTPTPFRGKRNKPTMVSYVALEVARIKNISYEEVVDITTKNAIIAYNMENIWDLE</sequence>
<evidence type="ECO:0000313" key="4">
    <source>
        <dbReference type="EMBL" id="AKC96052.1"/>
    </source>
</evidence>
<dbReference type="PROSITE" id="PS01137">
    <property type="entry name" value="TATD_1"/>
    <property type="match status" value="1"/>
</dbReference>
<dbReference type="PIRSF" id="PIRSF005902">
    <property type="entry name" value="DNase_TatD"/>
    <property type="match status" value="1"/>
</dbReference>
<dbReference type="Pfam" id="PF01026">
    <property type="entry name" value="TatD_DNase"/>
    <property type="match status" value="1"/>
</dbReference>
<dbReference type="PROSITE" id="PS01091">
    <property type="entry name" value="TATD_3"/>
    <property type="match status" value="1"/>
</dbReference>
<evidence type="ECO:0000256" key="3">
    <source>
        <dbReference type="PIRSR" id="PIRSR005902-1"/>
    </source>
</evidence>
<keyword evidence="5" id="KW-1185">Reference proteome</keyword>
<dbReference type="EMBL" id="CP011280">
    <property type="protein sequence ID" value="AKC96052.1"/>
    <property type="molecule type" value="Genomic_DNA"/>
</dbReference>
<dbReference type="GO" id="GO:0004536">
    <property type="term" value="F:DNA nuclease activity"/>
    <property type="evidence" value="ECO:0007669"/>
    <property type="project" value="InterPro"/>
</dbReference>
<protein>
    <submittedName>
        <fullName evidence="4">Hydrolase TatD</fullName>
    </submittedName>
</protein>